<protein>
    <submittedName>
        <fullName evidence="11">Methyl-accepting chemotaxis protein</fullName>
    </submittedName>
</protein>
<sequence length="649" mass="69878">MASFNQLPLRSKVLAIVSTMVLLGFGLTIAVLTYKSSTLQSESALQYTRTLSRQHAEEVKAEIESAFDTARTLAQSLEGLHTAGLANRKLADNMLKHLLENNPGFIGIWTIWEPNAFDGRDSEFVNQAGTDGSGRYIPYWNRGSGKVEVTALTDYDQPGAGDYYLLARNSAEETLLEPYEYEINGNNVLITSMAVPIRYQGKVVGVAGVDMLLSEFQNKVSQIKPFENGFASLLSHQGSYIGDRDAANVGKPTPKATDWERIRQAIRAGEGYEDKALDSVLKTRVMRIFQPIHIAQSQTPWSFAISVPEDQVLQGVRNLRNTAIIIGLLSVILVSVALAYLLDRMVIRPIGGEPATASDLAHNIAEGNLNTPVSLAAGDKDSMLHAMSAMQERLRHIVSDIRAISEHVSSAASEIALGNSDLSSRTENQAASLEETAASVEQLTSTVDQNTEHARTANQLAASASSTAARASDKVSDAVNTIQQISEESRKMSDITSVIEGIAFQTNILALNAAVEAARAGEQGRGFAVVAQEVRNLAQRSASAAKEIKQLIDGSVNMITQGSTQVVDAGSAMQDVVHAVQQVSNIMTEIAHASEEQSSGIQQINIAITSMDEVTQQNAALVEEAMAAAHSLDDQAQQLIKAISVFKLS</sequence>
<dbReference type="Gene3D" id="3.30.450.20">
    <property type="entry name" value="PAS domain"/>
    <property type="match status" value="2"/>
</dbReference>
<keyword evidence="8" id="KW-0807">Transducer</keyword>
<keyword evidence="3" id="KW-0488">Methylation</keyword>
<evidence type="ECO:0000259" key="10">
    <source>
        <dbReference type="PROSITE" id="PS50111"/>
    </source>
</evidence>
<proteinExistence type="inferred from homology"/>
<dbReference type="SMART" id="SM00283">
    <property type="entry name" value="MA"/>
    <property type="match status" value="1"/>
</dbReference>
<dbReference type="RefSeq" id="WP_400881312.1">
    <property type="nucleotide sequence ID" value="NZ_JBIWXY010000001.1"/>
</dbReference>
<feature type="transmembrane region" description="Helical" evidence="9">
    <location>
        <begin position="323"/>
        <end position="342"/>
    </location>
</feature>
<dbReference type="InterPro" id="IPR004090">
    <property type="entry name" value="Chemotax_Me-accpt_rcpt"/>
</dbReference>
<evidence type="ECO:0000256" key="7">
    <source>
        <dbReference type="ARBA" id="ARBA00029447"/>
    </source>
</evidence>
<keyword evidence="4 9" id="KW-0812">Transmembrane</keyword>
<gene>
    <name evidence="11" type="ORF">ACIKP9_08055</name>
</gene>
<dbReference type="Gene3D" id="1.10.287.950">
    <property type="entry name" value="Methyl-accepting chemotaxis protein"/>
    <property type="match status" value="1"/>
</dbReference>
<dbReference type="PANTHER" id="PTHR43531">
    <property type="entry name" value="PROTEIN ICFG"/>
    <property type="match status" value="1"/>
</dbReference>
<evidence type="ECO:0000256" key="5">
    <source>
        <dbReference type="ARBA" id="ARBA00022989"/>
    </source>
</evidence>
<dbReference type="PRINTS" id="PR00260">
    <property type="entry name" value="CHEMTRNSDUCR"/>
</dbReference>
<keyword evidence="2" id="KW-1003">Cell membrane</keyword>
<dbReference type="InterPro" id="IPR004089">
    <property type="entry name" value="MCPsignal_dom"/>
</dbReference>
<evidence type="ECO:0000256" key="8">
    <source>
        <dbReference type="PROSITE-ProRule" id="PRU00284"/>
    </source>
</evidence>
<evidence type="ECO:0000256" key="1">
    <source>
        <dbReference type="ARBA" id="ARBA00004651"/>
    </source>
</evidence>
<evidence type="ECO:0000256" key="6">
    <source>
        <dbReference type="ARBA" id="ARBA00023136"/>
    </source>
</evidence>
<keyword evidence="12" id="KW-1185">Reference proteome</keyword>
<keyword evidence="5 9" id="KW-1133">Transmembrane helix</keyword>
<evidence type="ECO:0000313" key="12">
    <source>
        <dbReference type="Proteomes" id="UP001617669"/>
    </source>
</evidence>
<dbReference type="PANTHER" id="PTHR43531:SF14">
    <property type="entry name" value="METHYL-ACCEPTING CHEMOTAXIS PROTEIN I-RELATED"/>
    <property type="match status" value="1"/>
</dbReference>
<feature type="transmembrane region" description="Helical" evidence="9">
    <location>
        <begin position="12"/>
        <end position="34"/>
    </location>
</feature>
<evidence type="ECO:0000313" key="11">
    <source>
        <dbReference type="EMBL" id="MFJ5446179.1"/>
    </source>
</evidence>
<reference evidence="11 12" key="1">
    <citation type="submission" date="2024-11" db="EMBL/GenBank/DDBJ databases">
        <authorList>
            <person name="Kaparullina E.N."/>
            <person name="Delegan Y.A."/>
            <person name="Doronina N.V."/>
        </authorList>
    </citation>
    <scope>NUCLEOTIDE SEQUENCE [LARGE SCALE GENOMIC DNA]</scope>
    <source>
        <strain evidence="11 12">7sh_L</strain>
    </source>
</reference>
<dbReference type="SUPFAM" id="SSF58104">
    <property type="entry name" value="Methyl-accepting chemotaxis protein (MCP) signaling domain"/>
    <property type="match status" value="1"/>
</dbReference>
<organism evidence="11 12">
    <name type="scientific">Methylobacillus methanolivorans</name>
    <dbReference type="NCBI Taxonomy" id="1848927"/>
    <lineage>
        <taxon>Bacteria</taxon>
        <taxon>Pseudomonadati</taxon>
        <taxon>Pseudomonadota</taxon>
        <taxon>Betaproteobacteria</taxon>
        <taxon>Nitrosomonadales</taxon>
        <taxon>Methylophilaceae</taxon>
        <taxon>Methylobacillus</taxon>
    </lineage>
</organism>
<accession>A0ABW8GLL1</accession>
<dbReference type="Pfam" id="PF02743">
    <property type="entry name" value="dCache_1"/>
    <property type="match status" value="1"/>
</dbReference>
<dbReference type="Pfam" id="PF00015">
    <property type="entry name" value="MCPsignal"/>
    <property type="match status" value="1"/>
</dbReference>
<dbReference type="CDD" id="cd11386">
    <property type="entry name" value="MCP_signal"/>
    <property type="match status" value="1"/>
</dbReference>
<comment type="caution">
    <text evidence="11">The sequence shown here is derived from an EMBL/GenBank/DDBJ whole genome shotgun (WGS) entry which is preliminary data.</text>
</comment>
<evidence type="ECO:0000256" key="9">
    <source>
        <dbReference type="SAM" id="Phobius"/>
    </source>
</evidence>
<dbReference type="EMBL" id="JBIWXY010000001">
    <property type="protein sequence ID" value="MFJ5446179.1"/>
    <property type="molecule type" value="Genomic_DNA"/>
</dbReference>
<name>A0ABW8GLL1_9PROT</name>
<evidence type="ECO:0000256" key="4">
    <source>
        <dbReference type="ARBA" id="ARBA00022692"/>
    </source>
</evidence>
<keyword evidence="6 9" id="KW-0472">Membrane</keyword>
<dbReference type="InterPro" id="IPR051310">
    <property type="entry name" value="MCP_chemotaxis"/>
</dbReference>
<comment type="similarity">
    <text evidence="7">Belongs to the methyl-accepting chemotaxis (MCP) protein family.</text>
</comment>
<feature type="domain" description="Methyl-accepting transducer" evidence="10">
    <location>
        <begin position="404"/>
        <end position="633"/>
    </location>
</feature>
<dbReference type="PROSITE" id="PS50111">
    <property type="entry name" value="CHEMOTAXIS_TRANSDUC_2"/>
    <property type="match status" value="1"/>
</dbReference>
<dbReference type="CDD" id="cd12913">
    <property type="entry name" value="PDC1_MCP_like"/>
    <property type="match status" value="1"/>
</dbReference>
<evidence type="ECO:0000256" key="3">
    <source>
        <dbReference type="ARBA" id="ARBA00022481"/>
    </source>
</evidence>
<comment type="subcellular location">
    <subcellularLocation>
        <location evidence="1">Cell membrane</location>
        <topology evidence="1">Multi-pass membrane protein</topology>
    </subcellularLocation>
</comment>
<dbReference type="InterPro" id="IPR033479">
    <property type="entry name" value="dCache_1"/>
</dbReference>
<dbReference type="Proteomes" id="UP001617669">
    <property type="component" value="Unassembled WGS sequence"/>
</dbReference>
<evidence type="ECO:0000256" key="2">
    <source>
        <dbReference type="ARBA" id="ARBA00022475"/>
    </source>
</evidence>